<evidence type="ECO:0000259" key="5">
    <source>
        <dbReference type="Pfam" id="PF17851"/>
    </source>
</evidence>
<dbReference type="CDD" id="cd09001">
    <property type="entry name" value="GH43_FsAxh1-like"/>
    <property type="match status" value="1"/>
</dbReference>
<dbReference type="Proteomes" id="UP001501166">
    <property type="component" value="Unassembled WGS sequence"/>
</dbReference>
<keyword evidence="2 4" id="KW-0378">Hydrolase</keyword>
<evidence type="ECO:0000256" key="4">
    <source>
        <dbReference type="RuleBase" id="RU361187"/>
    </source>
</evidence>
<dbReference type="Pfam" id="PF17851">
    <property type="entry name" value="GH43_C2"/>
    <property type="match status" value="1"/>
</dbReference>
<dbReference type="EMBL" id="BAAACW010000155">
    <property type="protein sequence ID" value="GAA0370813.1"/>
    <property type="molecule type" value="Genomic_DNA"/>
</dbReference>
<sequence>MEELKAINPIIPLDYPDPDIIRVGKTYYMVSTTMYFLPGCEILRSYDLVNWEHACFVYDQLDSTEAQRLVGNQNIYGKGMWAASLRYHKGTFYVVFAANDTRKTYLYTTTDINKPWVKKEIKDFYHDASLFFDDDERVYIIYGNSDIWLTELDKDLSGPKKNGTHKIIVSEKNLILGYEGAHFYKINDHYYVFLIHSLPDKWMCTQACYMAKSLDDEFIGKDILCDDRGYFNQGVAQGGIVDTPEGDWYAILFQDHGAVGRLPILTLIRWENNFPVIGHNGSIPSEFTVKSTKSDYDYTPLYGSDDFTSENDTIHGLKPFWQFNHEPNMKGYHHNPDEGYIELTNQTTAATFTQVQNMLTQRMLFPRCSAEVTIDASLLKEGDIAGIAALQSQYGFVGIRKLNGTYSIEFHSAMNKGHNKALNNERIKVNNESVILKIEVSFENQKDTARFYYHNKEKFIQIGQEHHLKYNLEHFTGYRFALFNWGTEMTGGSARFSELKYSH</sequence>
<evidence type="ECO:0000313" key="7">
    <source>
        <dbReference type="Proteomes" id="UP001501166"/>
    </source>
</evidence>
<accession>A0ABN0XR88</accession>
<dbReference type="Gene3D" id="2.115.10.20">
    <property type="entry name" value="Glycosyl hydrolase domain, family 43"/>
    <property type="match status" value="1"/>
</dbReference>
<dbReference type="InterPro" id="IPR023296">
    <property type="entry name" value="Glyco_hydro_beta-prop_sf"/>
</dbReference>
<dbReference type="SUPFAM" id="SSF49899">
    <property type="entry name" value="Concanavalin A-like lectins/glucanases"/>
    <property type="match status" value="1"/>
</dbReference>
<comment type="caution">
    <text evidence="6">The sequence shown here is derived from an EMBL/GenBank/DDBJ whole genome shotgun (WGS) entry which is preliminary data.</text>
</comment>
<organism evidence="6 7">
    <name type="scientific">Alkalibacterium iburiense</name>
    <dbReference type="NCBI Taxonomy" id="290589"/>
    <lineage>
        <taxon>Bacteria</taxon>
        <taxon>Bacillati</taxon>
        <taxon>Bacillota</taxon>
        <taxon>Bacilli</taxon>
        <taxon>Lactobacillales</taxon>
        <taxon>Carnobacteriaceae</taxon>
        <taxon>Alkalibacterium</taxon>
    </lineage>
</organism>
<dbReference type="InterPro" id="IPR041542">
    <property type="entry name" value="GH43_C2"/>
</dbReference>
<reference evidence="6 7" key="1">
    <citation type="journal article" date="2019" name="Int. J. Syst. Evol. Microbiol.">
        <title>The Global Catalogue of Microorganisms (GCM) 10K type strain sequencing project: providing services to taxonomists for standard genome sequencing and annotation.</title>
        <authorList>
            <consortium name="The Broad Institute Genomics Platform"/>
            <consortium name="The Broad Institute Genome Sequencing Center for Infectious Disease"/>
            <person name="Wu L."/>
            <person name="Ma J."/>
        </authorList>
    </citation>
    <scope>NUCLEOTIDE SEQUENCE [LARGE SCALE GENOMIC DNA]</scope>
    <source>
        <strain evidence="6 7">JCM 12662</strain>
    </source>
</reference>
<dbReference type="PANTHER" id="PTHR42812">
    <property type="entry name" value="BETA-XYLOSIDASE"/>
    <property type="match status" value="1"/>
</dbReference>
<name>A0ABN0XR88_9LACT</name>
<gene>
    <name evidence="6" type="ORF">GCM10008932_22790</name>
</gene>
<dbReference type="PANTHER" id="PTHR42812:SF15">
    <property type="entry name" value="HYDROLASE, PUTATIVE (AFU_ORTHOLOGUE AFUA_2G00930)-RELATED"/>
    <property type="match status" value="1"/>
</dbReference>
<keyword evidence="7" id="KW-1185">Reference proteome</keyword>
<dbReference type="InterPro" id="IPR013320">
    <property type="entry name" value="ConA-like_dom_sf"/>
</dbReference>
<evidence type="ECO:0000256" key="3">
    <source>
        <dbReference type="ARBA" id="ARBA00023295"/>
    </source>
</evidence>
<evidence type="ECO:0000256" key="1">
    <source>
        <dbReference type="ARBA" id="ARBA00009865"/>
    </source>
</evidence>
<evidence type="ECO:0000256" key="2">
    <source>
        <dbReference type="ARBA" id="ARBA00022801"/>
    </source>
</evidence>
<comment type="similarity">
    <text evidence="1 4">Belongs to the glycosyl hydrolase 43 family.</text>
</comment>
<keyword evidence="3 4" id="KW-0326">Glycosidase</keyword>
<dbReference type="Pfam" id="PF04616">
    <property type="entry name" value="Glyco_hydro_43"/>
    <property type="match status" value="1"/>
</dbReference>
<dbReference type="GO" id="GO:0016787">
    <property type="term" value="F:hydrolase activity"/>
    <property type="evidence" value="ECO:0007669"/>
    <property type="project" value="UniProtKB-KW"/>
</dbReference>
<feature type="domain" description="Beta-xylosidase C-terminal Concanavalin A-like" evidence="5">
    <location>
        <begin position="316"/>
        <end position="501"/>
    </location>
</feature>
<dbReference type="InterPro" id="IPR006710">
    <property type="entry name" value="Glyco_hydro_43"/>
</dbReference>
<dbReference type="Gene3D" id="2.60.120.200">
    <property type="match status" value="1"/>
</dbReference>
<dbReference type="InterPro" id="IPR051795">
    <property type="entry name" value="Glycosyl_Hydrlase_43"/>
</dbReference>
<protein>
    <submittedName>
        <fullName evidence="6">Glycoside hydrolase family 43 protein</fullName>
    </submittedName>
</protein>
<evidence type="ECO:0000313" key="6">
    <source>
        <dbReference type="EMBL" id="GAA0370813.1"/>
    </source>
</evidence>
<dbReference type="SUPFAM" id="SSF75005">
    <property type="entry name" value="Arabinanase/levansucrase/invertase"/>
    <property type="match status" value="1"/>
</dbReference>
<proteinExistence type="inferred from homology"/>
<dbReference type="RefSeq" id="WP_343756745.1">
    <property type="nucleotide sequence ID" value="NZ_BAAACW010000155.1"/>
</dbReference>